<reference evidence="1" key="1">
    <citation type="submission" date="2020-04" db="EMBL/GenBank/DDBJ databases">
        <authorList>
            <person name="Alioto T."/>
            <person name="Alioto T."/>
            <person name="Gomez Garrido J."/>
        </authorList>
    </citation>
    <scope>NUCLEOTIDE SEQUENCE</scope>
    <source>
        <strain evidence="1">A484AB</strain>
    </source>
</reference>
<feature type="non-terminal residue" evidence="1">
    <location>
        <position position="56"/>
    </location>
</feature>
<proteinExistence type="predicted"/>
<keyword evidence="2" id="KW-1185">Reference proteome</keyword>
<name>A0A7D9KI18_PARCT</name>
<feature type="non-terminal residue" evidence="1">
    <location>
        <position position="1"/>
    </location>
</feature>
<dbReference type="PANTHER" id="PTHR47018:SF3">
    <property type="entry name" value="MYCBP-ASSOCIATED PROTEIN"/>
    <property type="match status" value="1"/>
</dbReference>
<dbReference type="AlphaFoldDB" id="A0A7D9KI18"/>
<organism evidence="1 2">
    <name type="scientific">Paramuricea clavata</name>
    <name type="common">Red gorgonian</name>
    <name type="synonym">Violescent sea-whip</name>
    <dbReference type="NCBI Taxonomy" id="317549"/>
    <lineage>
        <taxon>Eukaryota</taxon>
        <taxon>Metazoa</taxon>
        <taxon>Cnidaria</taxon>
        <taxon>Anthozoa</taxon>
        <taxon>Octocorallia</taxon>
        <taxon>Malacalcyonacea</taxon>
        <taxon>Plexauridae</taxon>
        <taxon>Paramuricea</taxon>
    </lineage>
</organism>
<comment type="caution">
    <text evidence="1">The sequence shown here is derived from an EMBL/GenBank/DDBJ whole genome shotgun (WGS) entry which is preliminary data.</text>
</comment>
<sequence length="56" mass="6856">ALRDGQWDLHLYAFQEMLPFFHRYDHTNYARWCPVYFAQMKQLPAEVQAEFDCGNW</sequence>
<gene>
    <name evidence="1" type="ORF">PACLA_8A080337</name>
</gene>
<accession>A0A7D9KI18</accession>
<evidence type="ECO:0000313" key="1">
    <source>
        <dbReference type="EMBL" id="CAB4044394.1"/>
    </source>
</evidence>
<evidence type="ECO:0000313" key="2">
    <source>
        <dbReference type="Proteomes" id="UP001152795"/>
    </source>
</evidence>
<dbReference type="PANTHER" id="PTHR47018">
    <property type="entry name" value="CXC DOMAIN-CONTAINING PROTEIN-RELATED"/>
    <property type="match status" value="1"/>
</dbReference>
<dbReference type="Proteomes" id="UP001152795">
    <property type="component" value="Unassembled WGS sequence"/>
</dbReference>
<dbReference type="EMBL" id="CACRXK020034803">
    <property type="protein sequence ID" value="CAB4044394.1"/>
    <property type="molecule type" value="Genomic_DNA"/>
</dbReference>
<dbReference type="OrthoDB" id="7428225at2759"/>
<protein>
    <submittedName>
        <fullName evidence="1">Uncharacterized protein</fullName>
    </submittedName>
</protein>